<dbReference type="Pfam" id="PF00455">
    <property type="entry name" value="DeoRC"/>
    <property type="match status" value="1"/>
</dbReference>
<evidence type="ECO:0000256" key="4">
    <source>
        <dbReference type="SAM" id="MobiDB-lite"/>
    </source>
</evidence>
<dbReference type="InterPro" id="IPR036388">
    <property type="entry name" value="WH-like_DNA-bd_sf"/>
</dbReference>
<dbReference type="InterPro" id="IPR037171">
    <property type="entry name" value="NagB/RpiA_transferase-like"/>
</dbReference>
<name>A0A1I4ZIR0_9MICO</name>
<evidence type="ECO:0000256" key="2">
    <source>
        <dbReference type="ARBA" id="ARBA00023125"/>
    </source>
</evidence>
<evidence type="ECO:0000313" key="6">
    <source>
        <dbReference type="EMBL" id="SFN50098.1"/>
    </source>
</evidence>
<feature type="region of interest" description="Disordered" evidence="4">
    <location>
        <begin position="1"/>
        <end position="21"/>
    </location>
</feature>
<dbReference type="Proteomes" id="UP000198867">
    <property type="component" value="Unassembled WGS sequence"/>
</dbReference>
<dbReference type="AlphaFoldDB" id="A0A1I4ZIR0"/>
<dbReference type="InterPro" id="IPR014036">
    <property type="entry name" value="DeoR-like_C"/>
</dbReference>
<dbReference type="InterPro" id="IPR018356">
    <property type="entry name" value="Tscrpt_reg_HTH_DeoR_CS"/>
</dbReference>
<dbReference type="SUPFAM" id="SSF46785">
    <property type="entry name" value="Winged helix' DNA-binding domain"/>
    <property type="match status" value="1"/>
</dbReference>
<gene>
    <name evidence="6" type="ORF">SAMN05216219_0844</name>
</gene>
<dbReference type="SUPFAM" id="SSF100950">
    <property type="entry name" value="NagB/RpiA/CoA transferase-like"/>
    <property type="match status" value="1"/>
</dbReference>
<sequence length="284" mass="31197">MTMMPKPGSEDPHTASQIGSRSKVARLHHITEMVRNQGFVAVDILAETLDVSRMTIHRDLDDLERSRVLRKVRGGASVERTSTFESDFDYRANALLREKQFIAAAAAALANDGDVVVVDDSSTTTHVIQHLRNLEGITVVSNSLPVIEEVTREPGLNLITLGGQFRPRYQCFLGLLCEKSLADLYADILFASSSAVLGTDVFHQDEPVVKAKQAMMRASRRRVLMVDHTKLGRGALHRVGSVADFTDVVVDERGDPSLLDAIRETGVNVIVVPVPHRLNAPETP</sequence>
<dbReference type="RefSeq" id="WP_090709107.1">
    <property type="nucleotide sequence ID" value="NZ_FOVM01000002.1"/>
</dbReference>
<dbReference type="Gene3D" id="1.10.10.10">
    <property type="entry name" value="Winged helix-like DNA-binding domain superfamily/Winged helix DNA-binding domain"/>
    <property type="match status" value="1"/>
</dbReference>
<evidence type="ECO:0000256" key="1">
    <source>
        <dbReference type="ARBA" id="ARBA00023015"/>
    </source>
</evidence>
<keyword evidence="2" id="KW-0238">DNA-binding</keyword>
<feature type="domain" description="HTH deoR-type" evidence="5">
    <location>
        <begin position="23"/>
        <end position="78"/>
    </location>
</feature>
<dbReference type="Gene3D" id="3.40.50.1360">
    <property type="match status" value="1"/>
</dbReference>
<keyword evidence="7" id="KW-1185">Reference proteome</keyword>
<accession>A0A1I4ZIR0</accession>
<dbReference type="InterPro" id="IPR036390">
    <property type="entry name" value="WH_DNA-bd_sf"/>
</dbReference>
<dbReference type="STRING" id="995034.SAMN05216219_0844"/>
<dbReference type="GO" id="GO:0003700">
    <property type="term" value="F:DNA-binding transcription factor activity"/>
    <property type="evidence" value="ECO:0007669"/>
    <property type="project" value="InterPro"/>
</dbReference>
<reference evidence="7" key="1">
    <citation type="submission" date="2016-10" db="EMBL/GenBank/DDBJ databases">
        <authorList>
            <person name="Varghese N."/>
            <person name="Submissions S."/>
        </authorList>
    </citation>
    <scope>NUCLEOTIDE SEQUENCE [LARGE SCALE GENOMIC DNA]</scope>
    <source>
        <strain evidence="7">CGMCC 1.11101</strain>
    </source>
</reference>
<dbReference type="InterPro" id="IPR001034">
    <property type="entry name" value="DeoR_HTH"/>
</dbReference>
<dbReference type="PANTHER" id="PTHR30363">
    <property type="entry name" value="HTH-TYPE TRANSCRIPTIONAL REGULATOR SRLR-RELATED"/>
    <property type="match status" value="1"/>
</dbReference>
<dbReference type="InterPro" id="IPR050313">
    <property type="entry name" value="Carb_Metab_HTH_regulators"/>
</dbReference>
<dbReference type="PANTHER" id="PTHR30363:SF44">
    <property type="entry name" value="AGA OPERON TRANSCRIPTIONAL REPRESSOR-RELATED"/>
    <property type="match status" value="1"/>
</dbReference>
<dbReference type="SMART" id="SM01134">
    <property type="entry name" value="DeoRC"/>
    <property type="match status" value="1"/>
</dbReference>
<protein>
    <submittedName>
        <fullName evidence="6">Transcriptional regulator, DeoR family</fullName>
    </submittedName>
</protein>
<dbReference type="SMART" id="SM00420">
    <property type="entry name" value="HTH_DEOR"/>
    <property type="match status" value="1"/>
</dbReference>
<dbReference type="PRINTS" id="PR00037">
    <property type="entry name" value="HTHLACR"/>
</dbReference>
<dbReference type="OrthoDB" id="7688673at2"/>
<dbReference type="EMBL" id="FOVM01000002">
    <property type="protein sequence ID" value="SFN50098.1"/>
    <property type="molecule type" value="Genomic_DNA"/>
</dbReference>
<keyword evidence="1" id="KW-0805">Transcription regulation</keyword>
<evidence type="ECO:0000259" key="5">
    <source>
        <dbReference type="PROSITE" id="PS51000"/>
    </source>
</evidence>
<evidence type="ECO:0000256" key="3">
    <source>
        <dbReference type="ARBA" id="ARBA00023163"/>
    </source>
</evidence>
<keyword evidence="3" id="KW-0804">Transcription</keyword>
<dbReference type="Pfam" id="PF08220">
    <property type="entry name" value="HTH_DeoR"/>
    <property type="match status" value="1"/>
</dbReference>
<evidence type="ECO:0000313" key="7">
    <source>
        <dbReference type="Proteomes" id="UP000198867"/>
    </source>
</evidence>
<dbReference type="PROSITE" id="PS51000">
    <property type="entry name" value="HTH_DEOR_2"/>
    <property type="match status" value="1"/>
</dbReference>
<organism evidence="6 7">
    <name type="scientific">Mycetocola miduiensis</name>
    <dbReference type="NCBI Taxonomy" id="995034"/>
    <lineage>
        <taxon>Bacteria</taxon>
        <taxon>Bacillati</taxon>
        <taxon>Actinomycetota</taxon>
        <taxon>Actinomycetes</taxon>
        <taxon>Micrococcales</taxon>
        <taxon>Microbacteriaceae</taxon>
        <taxon>Mycetocola</taxon>
    </lineage>
</organism>
<dbReference type="GO" id="GO:0003677">
    <property type="term" value="F:DNA binding"/>
    <property type="evidence" value="ECO:0007669"/>
    <property type="project" value="UniProtKB-KW"/>
</dbReference>
<proteinExistence type="predicted"/>
<dbReference type="PROSITE" id="PS00894">
    <property type="entry name" value="HTH_DEOR_1"/>
    <property type="match status" value="1"/>
</dbReference>